<evidence type="ECO:0000256" key="1">
    <source>
        <dbReference type="SAM" id="MobiDB-lite"/>
    </source>
</evidence>
<evidence type="ECO:0000313" key="3">
    <source>
        <dbReference type="Proteomes" id="UP001286313"/>
    </source>
</evidence>
<protein>
    <submittedName>
        <fullName evidence="2">Uncharacterized protein</fullName>
    </submittedName>
</protein>
<reference evidence="2" key="1">
    <citation type="submission" date="2023-10" db="EMBL/GenBank/DDBJ databases">
        <title>Genome assemblies of two species of porcelain crab, Petrolisthes cinctipes and Petrolisthes manimaculis (Anomura: Porcellanidae).</title>
        <authorList>
            <person name="Angst P."/>
        </authorList>
    </citation>
    <scope>NUCLEOTIDE SEQUENCE</scope>
    <source>
        <strain evidence="2">PB745_01</strain>
        <tissue evidence="2">Gill</tissue>
    </source>
</reference>
<accession>A0AAE1FBV0</accession>
<dbReference type="Proteomes" id="UP001286313">
    <property type="component" value="Unassembled WGS sequence"/>
</dbReference>
<name>A0AAE1FBV0_PETCI</name>
<organism evidence="2 3">
    <name type="scientific">Petrolisthes cinctipes</name>
    <name type="common">Flat porcelain crab</name>
    <dbReference type="NCBI Taxonomy" id="88211"/>
    <lineage>
        <taxon>Eukaryota</taxon>
        <taxon>Metazoa</taxon>
        <taxon>Ecdysozoa</taxon>
        <taxon>Arthropoda</taxon>
        <taxon>Crustacea</taxon>
        <taxon>Multicrustacea</taxon>
        <taxon>Malacostraca</taxon>
        <taxon>Eumalacostraca</taxon>
        <taxon>Eucarida</taxon>
        <taxon>Decapoda</taxon>
        <taxon>Pleocyemata</taxon>
        <taxon>Anomura</taxon>
        <taxon>Galatheoidea</taxon>
        <taxon>Porcellanidae</taxon>
        <taxon>Petrolisthes</taxon>
    </lineage>
</organism>
<dbReference type="AlphaFoldDB" id="A0AAE1FBV0"/>
<dbReference type="EMBL" id="JAWQEG010002704">
    <property type="protein sequence ID" value="KAK3870212.1"/>
    <property type="molecule type" value="Genomic_DNA"/>
</dbReference>
<comment type="caution">
    <text evidence="2">The sequence shown here is derived from an EMBL/GenBank/DDBJ whole genome shotgun (WGS) entry which is preliminary data.</text>
</comment>
<sequence length="113" mass="12474">MKQRVAAVSLFNFRPLKKKNITYLPLQLPSKTSSTFHSHSPQKHPLPSTPIALQSIPYLPLPLPSKTSPTFHSHSPQKNIPFLSLPLPSKKHPLPSTPTATPTLVILNSDNTL</sequence>
<proteinExistence type="predicted"/>
<gene>
    <name evidence="2" type="ORF">Pcinc_024539</name>
</gene>
<feature type="region of interest" description="Disordered" evidence="1">
    <location>
        <begin position="91"/>
        <end position="113"/>
    </location>
</feature>
<keyword evidence="3" id="KW-1185">Reference proteome</keyword>
<evidence type="ECO:0000313" key="2">
    <source>
        <dbReference type="EMBL" id="KAK3870212.1"/>
    </source>
</evidence>